<feature type="transmembrane region" description="Helical" evidence="1">
    <location>
        <begin position="265"/>
        <end position="284"/>
    </location>
</feature>
<gene>
    <name evidence="2" type="ORF">Bccel_0280</name>
</gene>
<comment type="caution">
    <text evidence="2">The sequence shown here is derived from an EMBL/GenBank/DDBJ whole genome shotgun (WGS) entry which is preliminary data.</text>
</comment>
<dbReference type="EMBL" id="LGTC01000001">
    <property type="protein sequence ID" value="KNY25023.1"/>
    <property type="molecule type" value="Genomic_DNA"/>
</dbReference>
<organism evidence="2 3">
    <name type="scientific">Pseudobacteroides cellulosolvens ATCC 35603 = DSM 2933</name>
    <dbReference type="NCBI Taxonomy" id="398512"/>
    <lineage>
        <taxon>Bacteria</taxon>
        <taxon>Bacillati</taxon>
        <taxon>Bacillota</taxon>
        <taxon>Clostridia</taxon>
        <taxon>Eubacteriales</taxon>
        <taxon>Oscillospiraceae</taxon>
        <taxon>Pseudobacteroides</taxon>
    </lineage>
</organism>
<feature type="transmembrane region" description="Helical" evidence="1">
    <location>
        <begin position="340"/>
        <end position="358"/>
    </location>
</feature>
<dbReference type="OrthoDB" id="9786218at2"/>
<feature type="transmembrane region" description="Helical" evidence="1">
    <location>
        <begin position="305"/>
        <end position="325"/>
    </location>
</feature>
<feature type="transmembrane region" description="Helical" evidence="1">
    <location>
        <begin position="188"/>
        <end position="207"/>
    </location>
</feature>
<evidence type="ECO:0000256" key="1">
    <source>
        <dbReference type="SAM" id="Phobius"/>
    </source>
</evidence>
<feature type="transmembrane region" description="Helical" evidence="1">
    <location>
        <begin position="12"/>
        <end position="32"/>
    </location>
</feature>
<keyword evidence="1" id="KW-1133">Transmembrane helix</keyword>
<reference evidence="3" key="1">
    <citation type="submission" date="2015-07" db="EMBL/GenBank/DDBJ databases">
        <title>Near-Complete Genome Sequence of the Cellulolytic Bacterium Bacteroides (Pseudobacteroides) cellulosolvens ATCC 35603.</title>
        <authorList>
            <person name="Dassa B."/>
            <person name="Utturkar S.M."/>
            <person name="Klingeman D.M."/>
            <person name="Hurt R.A."/>
            <person name="Keller M."/>
            <person name="Xu J."/>
            <person name="Reddy Y.H.K."/>
            <person name="Borovok I."/>
            <person name="Grinberg I.R."/>
            <person name="Lamed R."/>
            <person name="Zhivin O."/>
            <person name="Bayer E.A."/>
            <person name="Brown S.D."/>
        </authorList>
    </citation>
    <scope>NUCLEOTIDE SEQUENCE [LARGE SCALE GENOMIC DNA]</scope>
    <source>
        <strain evidence="3">DSM 2933</strain>
    </source>
</reference>
<evidence type="ECO:0000313" key="3">
    <source>
        <dbReference type="Proteomes" id="UP000036923"/>
    </source>
</evidence>
<dbReference type="AlphaFoldDB" id="A0A0L6JH22"/>
<dbReference type="Proteomes" id="UP000036923">
    <property type="component" value="Unassembled WGS sequence"/>
</dbReference>
<keyword evidence="1" id="KW-0472">Membrane</keyword>
<dbReference type="eggNOG" id="COG1287">
    <property type="taxonomic scope" value="Bacteria"/>
</dbReference>
<keyword evidence="1" id="KW-0812">Transmembrane</keyword>
<feature type="transmembrane region" description="Helical" evidence="1">
    <location>
        <begin position="142"/>
        <end position="158"/>
    </location>
</feature>
<evidence type="ECO:0008006" key="4">
    <source>
        <dbReference type="Google" id="ProtNLM"/>
    </source>
</evidence>
<feature type="transmembrane region" description="Helical" evidence="1">
    <location>
        <begin position="214"/>
        <end position="235"/>
    </location>
</feature>
<proteinExistence type="predicted"/>
<keyword evidence="3" id="KW-1185">Reference proteome</keyword>
<accession>A0A0L6JH22</accession>
<feature type="transmembrane region" description="Helical" evidence="1">
    <location>
        <begin position="165"/>
        <end position="182"/>
    </location>
</feature>
<dbReference type="STRING" id="398512.Bccel_0280"/>
<sequence>MDEQTNAAPQKSIIETIYIGVLFLLSCLILYVPAMQNDTYWLINIGKYMIEKGLPHTESFTIHEDLVFNAQQWVTEIVFYKIYSLYGDIGIHILGILIYIFISMLIFKLAMLLSDSNKLVSMGVSLFSCIFLSFYMVPRPQIFSILIFILIIYVLELHIKSKKQIFLFFIPILSVLLVNIHAAMWIFLFLIMVPYIIDGIGFKLLIFKGHGYRIIPFIAVFLTSFAVGFINPYGIRNMIYVLYSYGNKMVSDSISEMQSPDFKGILGIIIFVVLLVFVLLHIIVRGKTRLRYVLLTIGTIYMGLSSLRSFALFLACGLPFLAYYLKDIRLSPVEGVNSRLKHIILAAIVGILIITVVLKKYDYTDSMNEFRPIGAVEYIKKNVRTNEMRLYNDFNTGGYIEFAGLRAFIDSRAEIFLKSFNKKDDIIIDFFNMRKGSMHYRKFIEKYKFTHFLMSKNDPLYVLLSEDMSYKKSYEDKRFVVYEKIY</sequence>
<dbReference type="RefSeq" id="WP_036946150.1">
    <property type="nucleotide sequence ID" value="NZ_KN050763.1"/>
</dbReference>
<name>A0A0L6JH22_9FIRM</name>
<protein>
    <recommendedName>
        <fullName evidence="4">Glycosyltransferase RgtA/B/C/D-like domain-containing protein</fullName>
    </recommendedName>
</protein>
<evidence type="ECO:0000313" key="2">
    <source>
        <dbReference type="EMBL" id="KNY25023.1"/>
    </source>
</evidence>
<feature type="transmembrane region" description="Helical" evidence="1">
    <location>
        <begin position="119"/>
        <end position="136"/>
    </location>
</feature>
<feature type="transmembrane region" description="Helical" evidence="1">
    <location>
        <begin position="89"/>
        <end position="107"/>
    </location>
</feature>